<sequence length="182" mass="19951">MENTETSLYCVLEEPLINGARMDIQDRTTPGLTSMLCTTGAVTLRSIVDVAGTGLNHAVAVASLLGQKSIRQTRNLLRRWTERLTEEEFRILQDYGSGVETPGEGDPFPDLGLPPDLDGYSGPLVDVGSLERLDLHTVKGKVFYKCCVKVMNKCKLDGRADTVWRKKTGGRQQHNTSLAGSL</sequence>
<organism evidence="1 2">
    <name type="scientific">Muraenolepis orangiensis</name>
    <name type="common">Patagonian moray cod</name>
    <dbReference type="NCBI Taxonomy" id="630683"/>
    <lineage>
        <taxon>Eukaryota</taxon>
        <taxon>Metazoa</taxon>
        <taxon>Chordata</taxon>
        <taxon>Craniata</taxon>
        <taxon>Vertebrata</taxon>
        <taxon>Euteleostomi</taxon>
        <taxon>Actinopterygii</taxon>
        <taxon>Neopterygii</taxon>
        <taxon>Teleostei</taxon>
        <taxon>Neoteleostei</taxon>
        <taxon>Acanthomorphata</taxon>
        <taxon>Zeiogadaria</taxon>
        <taxon>Gadariae</taxon>
        <taxon>Gadiformes</taxon>
        <taxon>Muraenolepidoidei</taxon>
        <taxon>Muraenolepididae</taxon>
        <taxon>Muraenolepis</taxon>
    </lineage>
</organism>
<accession>A0A9Q0E8Q7</accession>
<dbReference type="OrthoDB" id="8960469at2759"/>
<dbReference type="EMBL" id="JANIIK010000046">
    <property type="protein sequence ID" value="KAJ3601898.1"/>
    <property type="molecule type" value="Genomic_DNA"/>
</dbReference>
<proteinExistence type="predicted"/>
<evidence type="ECO:0000313" key="1">
    <source>
        <dbReference type="EMBL" id="KAJ3601898.1"/>
    </source>
</evidence>
<gene>
    <name evidence="1" type="ORF">NHX12_029659</name>
</gene>
<name>A0A9Q0E8Q7_9TELE</name>
<keyword evidence="2" id="KW-1185">Reference proteome</keyword>
<comment type="caution">
    <text evidence="1">The sequence shown here is derived from an EMBL/GenBank/DDBJ whole genome shotgun (WGS) entry which is preliminary data.</text>
</comment>
<protein>
    <submittedName>
        <fullName evidence="1">Uncharacterized protein</fullName>
    </submittedName>
</protein>
<evidence type="ECO:0000313" key="2">
    <source>
        <dbReference type="Proteomes" id="UP001148018"/>
    </source>
</evidence>
<dbReference type="AlphaFoldDB" id="A0A9Q0E8Q7"/>
<dbReference type="Proteomes" id="UP001148018">
    <property type="component" value="Unassembled WGS sequence"/>
</dbReference>
<reference evidence="1" key="1">
    <citation type="submission" date="2022-07" db="EMBL/GenBank/DDBJ databases">
        <title>Chromosome-level genome of Muraenolepis orangiensis.</title>
        <authorList>
            <person name="Kim J."/>
        </authorList>
    </citation>
    <scope>NUCLEOTIDE SEQUENCE</scope>
    <source>
        <strain evidence="1">KU_S4_2022</strain>
        <tissue evidence="1">Muscle</tissue>
    </source>
</reference>